<evidence type="ECO:0000256" key="1">
    <source>
        <dbReference type="ARBA" id="ARBA00004651"/>
    </source>
</evidence>
<evidence type="ECO:0000256" key="8">
    <source>
        <dbReference type="SAM" id="MobiDB-lite"/>
    </source>
</evidence>
<keyword evidence="5 7" id="KW-1133">Transmembrane helix</keyword>
<feature type="region of interest" description="Disordered" evidence="8">
    <location>
        <begin position="210"/>
        <end position="265"/>
    </location>
</feature>
<evidence type="ECO:0000256" key="4">
    <source>
        <dbReference type="ARBA" id="ARBA00022692"/>
    </source>
</evidence>
<feature type="transmembrane region" description="Helical" evidence="7">
    <location>
        <begin position="48"/>
        <end position="75"/>
    </location>
</feature>
<evidence type="ECO:0000256" key="5">
    <source>
        <dbReference type="ARBA" id="ARBA00022989"/>
    </source>
</evidence>
<evidence type="ECO:0000313" key="11">
    <source>
        <dbReference type="Proteomes" id="UP000460435"/>
    </source>
</evidence>
<dbReference type="GO" id="GO:0005886">
    <property type="term" value="C:plasma membrane"/>
    <property type="evidence" value="ECO:0007669"/>
    <property type="project" value="UniProtKB-SubCell"/>
</dbReference>
<evidence type="ECO:0000313" key="10">
    <source>
        <dbReference type="EMBL" id="NDL56403.1"/>
    </source>
</evidence>
<keyword evidence="6 7" id="KW-0472">Membrane</keyword>
<protein>
    <submittedName>
        <fullName evidence="10">DedA family protein</fullName>
    </submittedName>
</protein>
<accession>A0A7K3LZD9</accession>
<evidence type="ECO:0000259" key="9">
    <source>
        <dbReference type="Pfam" id="PF09335"/>
    </source>
</evidence>
<evidence type="ECO:0000256" key="7">
    <source>
        <dbReference type="RuleBase" id="RU367016"/>
    </source>
</evidence>
<dbReference type="Proteomes" id="UP000460435">
    <property type="component" value="Unassembled WGS sequence"/>
</dbReference>
<dbReference type="InterPro" id="IPR032816">
    <property type="entry name" value="VTT_dom"/>
</dbReference>
<proteinExistence type="inferred from homology"/>
<dbReference type="AlphaFoldDB" id="A0A7K3LZD9"/>
<name>A0A7K3LZD9_9ACTN</name>
<comment type="subcellular location">
    <subcellularLocation>
        <location evidence="1 7">Cell membrane</location>
        <topology evidence="1 7">Multi-pass membrane protein</topology>
    </subcellularLocation>
</comment>
<keyword evidence="3 7" id="KW-1003">Cell membrane</keyword>
<dbReference type="RefSeq" id="WP_162448992.1">
    <property type="nucleotide sequence ID" value="NZ_WLZY01000001.1"/>
</dbReference>
<dbReference type="PANTHER" id="PTHR30353">
    <property type="entry name" value="INNER MEMBRANE PROTEIN DEDA-RELATED"/>
    <property type="match status" value="1"/>
</dbReference>
<comment type="caution">
    <text evidence="10">The sequence shown here is derived from an EMBL/GenBank/DDBJ whole genome shotgun (WGS) entry which is preliminary data.</text>
</comment>
<evidence type="ECO:0000256" key="3">
    <source>
        <dbReference type="ARBA" id="ARBA00022475"/>
    </source>
</evidence>
<dbReference type="InterPro" id="IPR032818">
    <property type="entry name" value="DedA-like"/>
</dbReference>
<sequence>MLEALGEFADAILEIAQNAMSSPWIYVVILLFAAIDSVLPLVPAETLVITAGVFAASGAPSLWLLILVAATGAYIGDHMAYGIGRYAGRRLYNRSKPGSKMRSGFGWAEQQLQERGGLILVVCRQIPGGRTAVTLTAGTVHYPLRKFSFFEIFAALSWGMYAGLIGYFGGITFGEEPLKGLAVGFSIAIGITAIVELTRFLINRRRRRLNGQTAPEGSSPEAGGEAAGGSASNGADDGTAPGADRPSELVEVPDAPDSGPEGRQP</sequence>
<dbReference type="EMBL" id="WLZY01000001">
    <property type="protein sequence ID" value="NDL56403.1"/>
    <property type="molecule type" value="Genomic_DNA"/>
</dbReference>
<feature type="compositionally biased region" description="Low complexity" evidence="8">
    <location>
        <begin position="214"/>
        <end position="235"/>
    </location>
</feature>
<feature type="transmembrane region" description="Helical" evidence="7">
    <location>
        <begin position="149"/>
        <end position="169"/>
    </location>
</feature>
<feature type="transmembrane region" description="Helical" evidence="7">
    <location>
        <begin position="181"/>
        <end position="202"/>
    </location>
</feature>
<keyword evidence="11" id="KW-1185">Reference proteome</keyword>
<evidence type="ECO:0000256" key="6">
    <source>
        <dbReference type="ARBA" id="ARBA00023136"/>
    </source>
</evidence>
<comment type="similarity">
    <text evidence="2 7">Belongs to the DedA family.</text>
</comment>
<dbReference type="Pfam" id="PF09335">
    <property type="entry name" value="VTT_dom"/>
    <property type="match status" value="1"/>
</dbReference>
<feature type="transmembrane region" description="Helical" evidence="7">
    <location>
        <begin position="24"/>
        <end position="42"/>
    </location>
</feature>
<organism evidence="10 11">
    <name type="scientific">Phytoactinopolyspora mesophila</name>
    <dbReference type="NCBI Taxonomy" id="2650750"/>
    <lineage>
        <taxon>Bacteria</taxon>
        <taxon>Bacillati</taxon>
        <taxon>Actinomycetota</taxon>
        <taxon>Actinomycetes</taxon>
        <taxon>Jiangellales</taxon>
        <taxon>Jiangellaceae</taxon>
        <taxon>Phytoactinopolyspora</taxon>
    </lineage>
</organism>
<dbReference type="PANTHER" id="PTHR30353:SF0">
    <property type="entry name" value="TRANSMEMBRANE PROTEIN"/>
    <property type="match status" value="1"/>
</dbReference>
<feature type="domain" description="VTT" evidence="9">
    <location>
        <begin position="42"/>
        <end position="167"/>
    </location>
</feature>
<keyword evidence="4 7" id="KW-0812">Transmembrane</keyword>
<gene>
    <name evidence="10" type="ORF">F7O44_04875</name>
</gene>
<evidence type="ECO:0000256" key="2">
    <source>
        <dbReference type="ARBA" id="ARBA00010792"/>
    </source>
</evidence>
<reference evidence="10 11" key="1">
    <citation type="submission" date="2019-11" db="EMBL/GenBank/DDBJ databases">
        <authorList>
            <person name="Li X.-J."/>
            <person name="Feng X.-M."/>
        </authorList>
    </citation>
    <scope>NUCLEOTIDE SEQUENCE [LARGE SCALE GENOMIC DNA]</scope>
    <source>
        <strain evidence="10 11">XMNu-373</strain>
    </source>
</reference>